<name>A0AAD5R254_PARTN</name>
<dbReference type="EMBL" id="JAHQIW010006069">
    <property type="protein sequence ID" value="KAJ1368036.1"/>
    <property type="molecule type" value="Genomic_DNA"/>
</dbReference>
<dbReference type="Proteomes" id="UP001196413">
    <property type="component" value="Unassembled WGS sequence"/>
</dbReference>
<proteinExistence type="predicted"/>
<reference evidence="1" key="1">
    <citation type="submission" date="2021-06" db="EMBL/GenBank/DDBJ databases">
        <title>Parelaphostrongylus tenuis whole genome reference sequence.</title>
        <authorList>
            <person name="Garwood T.J."/>
            <person name="Larsen P.A."/>
            <person name="Fountain-Jones N.M."/>
            <person name="Garbe J.R."/>
            <person name="Macchietto M.G."/>
            <person name="Kania S.A."/>
            <person name="Gerhold R.W."/>
            <person name="Richards J.E."/>
            <person name="Wolf T.M."/>
        </authorList>
    </citation>
    <scope>NUCLEOTIDE SEQUENCE</scope>
    <source>
        <strain evidence="1">MNPRO001-30</strain>
        <tissue evidence="1">Meninges</tissue>
    </source>
</reference>
<accession>A0AAD5R254</accession>
<keyword evidence="2" id="KW-1185">Reference proteome</keyword>
<comment type="caution">
    <text evidence="1">The sequence shown here is derived from an EMBL/GenBank/DDBJ whole genome shotgun (WGS) entry which is preliminary data.</text>
</comment>
<organism evidence="1 2">
    <name type="scientific">Parelaphostrongylus tenuis</name>
    <name type="common">Meningeal worm</name>
    <dbReference type="NCBI Taxonomy" id="148309"/>
    <lineage>
        <taxon>Eukaryota</taxon>
        <taxon>Metazoa</taxon>
        <taxon>Ecdysozoa</taxon>
        <taxon>Nematoda</taxon>
        <taxon>Chromadorea</taxon>
        <taxon>Rhabditida</taxon>
        <taxon>Rhabditina</taxon>
        <taxon>Rhabditomorpha</taxon>
        <taxon>Strongyloidea</taxon>
        <taxon>Metastrongylidae</taxon>
        <taxon>Parelaphostrongylus</taxon>
    </lineage>
</organism>
<sequence>MSDPEIFVVFSSSEVFLTSKIMMGNNNAQGSQQYEQLLQQCSNCLILLQHMRNRVMRLHSHLFRSHPPSEETSHAYFRRIDQLDKEICDCFE</sequence>
<protein>
    <submittedName>
        <fullName evidence="1">Uncharacterized protein</fullName>
    </submittedName>
</protein>
<gene>
    <name evidence="1" type="ORF">KIN20_029086</name>
</gene>
<evidence type="ECO:0000313" key="1">
    <source>
        <dbReference type="EMBL" id="KAJ1368036.1"/>
    </source>
</evidence>
<dbReference type="AlphaFoldDB" id="A0AAD5R254"/>
<evidence type="ECO:0000313" key="2">
    <source>
        <dbReference type="Proteomes" id="UP001196413"/>
    </source>
</evidence>